<name>A0A7K1UBL8_9BACT</name>
<protein>
    <submittedName>
        <fullName evidence="5">Helix-turn-helix domain-containing protein</fullName>
    </submittedName>
</protein>
<dbReference type="PANTHER" id="PTHR43280">
    <property type="entry name" value="ARAC-FAMILY TRANSCRIPTIONAL REGULATOR"/>
    <property type="match status" value="1"/>
</dbReference>
<dbReference type="InterPro" id="IPR009057">
    <property type="entry name" value="Homeodomain-like_sf"/>
</dbReference>
<keyword evidence="3" id="KW-0804">Transcription</keyword>
<dbReference type="InterPro" id="IPR037923">
    <property type="entry name" value="HTH-like"/>
</dbReference>
<dbReference type="Pfam" id="PF02311">
    <property type="entry name" value="AraC_binding"/>
    <property type="match status" value="1"/>
</dbReference>
<dbReference type="Pfam" id="PF12833">
    <property type="entry name" value="HTH_18"/>
    <property type="match status" value="1"/>
</dbReference>
<evidence type="ECO:0000256" key="1">
    <source>
        <dbReference type="ARBA" id="ARBA00023015"/>
    </source>
</evidence>
<dbReference type="SMART" id="SM00342">
    <property type="entry name" value="HTH_ARAC"/>
    <property type="match status" value="1"/>
</dbReference>
<evidence type="ECO:0000256" key="2">
    <source>
        <dbReference type="ARBA" id="ARBA00023125"/>
    </source>
</evidence>
<dbReference type="AlphaFoldDB" id="A0A7K1UBL8"/>
<dbReference type="GO" id="GO:0003700">
    <property type="term" value="F:DNA-binding transcription factor activity"/>
    <property type="evidence" value="ECO:0007669"/>
    <property type="project" value="InterPro"/>
</dbReference>
<keyword evidence="2" id="KW-0238">DNA-binding</keyword>
<keyword evidence="1" id="KW-0805">Transcription regulation</keyword>
<sequence length="294" mass="34441">MARATIPVYDICTIDKNGHAQDLMVEKFDEYLEKHYQSRHLPHRHSFYHLVMFTRGTGSHTIDFVRFNVQPYQIYFMIPGQVHSWDFTSATDGYIIHFAADFFRAFLLNPSYLEQFSFFSGNSADGVCQLPVPVRAEVERIFRSLLSEVNNLQPVNIDMVRLGLLQLFITIERSMHPETPGQRPGSPSTLMRNFQQLINQHFRTRRLPKDYAEMLYITPNHLNAMCREILGKTAGDVIRERVILEAKRLLTNARMSILEIAYDLNFKDNSYFTRFFRNAEGITPEEFRKKFINQ</sequence>
<dbReference type="EMBL" id="WRXN01000015">
    <property type="protein sequence ID" value="MVT11743.1"/>
    <property type="molecule type" value="Genomic_DNA"/>
</dbReference>
<dbReference type="RefSeq" id="WP_157309162.1">
    <property type="nucleotide sequence ID" value="NZ_WRXN01000015.1"/>
</dbReference>
<feature type="domain" description="HTH araC/xylS-type" evidence="4">
    <location>
        <begin position="192"/>
        <end position="290"/>
    </location>
</feature>
<dbReference type="InterPro" id="IPR003313">
    <property type="entry name" value="AraC-bd"/>
</dbReference>
<dbReference type="PRINTS" id="PR00032">
    <property type="entry name" value="HTHARAC"/>
</dbReference>
<dbReference type="Gene3D" id="1.10.10.60">
    <property type="entry name" value="Homeodomain-like"/>
    <property type="match status" value="1"/>
</dbReference>
<keyword evidence="6" id="KW-1185">Reference proteome</keyword>
<evidence type="ECO:0000256" key="3">
    <source>
        <dbReference type="ARBA" id="ARBA00023163"/>
    </source>
</evidence>
<dbReference type="InterPro" id="IPR020449">
    <property type="entry name" value="Tscrpt_reg_AraC-type_HTH"/>
</dbReference>
<dbReference type="GO" id="GO:0043565">
    <property type="term" value="F:sequence-specific DNA binding"/>
    <property type="evidence" value="ECO:0007669"/>
    <property type="project" value="InterPro"/>
</dbReference>
<dbReference type="PANTHER" id="PTHR43280:SF32">
    <property type="entry name" value="TRANSCRIPTIONAL REGULATORY PROTEIN"/>
    <property type="match status" value="1"/>
</dbReference>
<dbReference type="InterPro" id="IPR014710">
    <property type="entry name" value="RmlC-like_jellyroll"/>
</dbReference>
<gene>
    <name evidence="5" type="ORF">GO493_25995</name>
</gene>
<dbReference type="InterPro" id="IPR018060">
    <property type="entry name" value="HTH_AraC"/>
</dbReference>
<evidence type="ECO:0000259" key="4">
    <source>
        <dbReference type="PROSITE" id="PS01124"/>
    </source>
</evidence>
<dbReference type="SUPFAM" id="SSF51215">
    <property type="entry name" value="Regulatory protein AraC"/>
    <property type="match status" value="1"/>
</dbReference>
<comment type="caution">
    <text evidence="5">The sequence shown here is derived from an EMBL/GenBank/DDBJ whole genome shotgun (WGS) entry which is preliminary data.</text>
</comment>
<proteinExistence type="predicted"/>
<dbReference type="SUPFAM" id="SSF46689">
    <property type="entry name" value="Homeodomain-like"/>
    <property type="match status" value="1"/>
</dbReference>
<dbReference type="PROSITE" id="PS01124">
    <property type="entry name" value="HTH_ARAC_FAMILY_2"/>
    <property type="match status" value="1"/>
</dbReference>
<evidence type="ECO:0000313" key="5">
    <source>
        <dbReference type="EMBL" id="MVT11743.1"/>
    </source>
</evidence>
<reference evidence="5 6" key="1">
    <citation type="submission" date="2019-12" db="EMBL/GenBank/DDBJ databases">
        <title>Chitinophaga sp. strain ysch24 (GDMCC 1.1355), whole genome shotgun sequence.</title>
        <authorList>
            <person name="Zhang X."/>
        </authorList>
    </citation>
    <scope>NUCLEOTIDE SEQUENCE [LARGE SCALE GENOMIC DNA]</scope>
    <source>
        <strain evidence="6">ysch24</strain>
    </source>
</reference>
<dbReference type="Proteomes" id="UP000461730">
    <property type="component" value="Unassembled WGS sequence"/>
</dbReference>
<dbReference type="Gene3D" id="2.60.120.10">
    <property type="entry name" value="Jelly Rolls"/>
    <property type="match status" value="1"/>
</dbReference>
<accession>A0A7K1UBL8</accession>
<evidence type="ECO:0000313" key="6">
    <source>
        <dbReference type="Proteomes" id="UP000461730"/>
    </source>
</evidence>
<organism evidence="5 6">
    <name type="scientific">Chitinophaga tropicalis</name>
    <dbReference type="NCBI Taxonomy" id="2683588"/>
    <lineage>
        <taxon>Bacteria</taxon>
        <taxon>Pseudomonadati</taxon>
        <taxon>Bacteroidota</taxon>
        <taxon>Chitinophagia</taxon>
        <taxon>Chitinophagales</taxon>
        <taxon>Chitinophagaceae</taxon>
        <taxon>Chitinophaga</taxon>
    </lineage>
</organism>